<name>A0A2U8FTV6_9BURK</name>
<dbReference type="Pfam" id="PF00583">
    <property type="entry name" value="Acetyltransf_1"/>
    <property type="match status" value="1"/>
</dbReference>
<dbReference type="InterPro" id="IPR016181">
    <property type="entry name" value="Acyl_CoA_acyltransferase"/>
</dbReference>
<dbReference type="InterPro" id="IPR050769">
    <property type="entry name" value="NAT_camello-type"/>
</dbReference>
<dbReference type="SUPFAM" id="SSF55729">
    <property type="entry name" value="Acyl-CoA N-acyltransferases (Nat)"/>
    <property type="match status" value="1"/>
</dbReference>
<organism evidence="3 4">
    <name type="scientific">Aquabacterium olei</name>
    <dbReference type="NCBI Taxonomy" id="1296669"/>
    <lineage>
        <taxon>Bacteria</taxon>
        <taxon>Pseudomonadati</taxon>
        <taxon>Pseudomonadota</taxon>
        <taxon>Betaproteobacteria</taxon>
        <taxon>Burkholderiales</taxon>
        <taxon>Aquabacterium</taxon>
    </lineage>
</organism>
<proteinExistence type="predicted"/>
<protein>
    <submittedName>
        <fullName evidence="3">GNAT family N-acetyltransferase</fullName>
    </submittedName>
</protein>
<keyword evidence="1 3" id="KW-0808">Transferase</keyword>
<dbReference type="GO" id="GO:0008080">
    <property type="term" value="F:N-acetyltransferase activity"/>
    <property type="evidence" value="ECO:0007669"/>
    <property type="project" value="InterPro"/>
</dbReference>
<dbReference type="EMBL" id="CP029210">
    <property type="protein sequence ID" value="AWI53676.1"/>
    <property type="molecule type" value="Genomic_DNA"/>
</dbReference>
<dbReference type="Gene3D" id="3.40.630.30">
    <property type="match status" value="1"/>
</dbReference>
<dbReference type="Proteomes" id="UP000244892">
    <property type="component" value="Chromosome"/>
</dbReference>
<keyword evidence="4" id="KW-1185">Reference proteome</keyword>
<evidence type="ECO:0000256" key="1">
    <source>
        <dbReference type="ARBA" id="ARBA00022679"/>
    </source>
</evidence>
<reference evidence="3 4" key="1">
    <citation type="submission" date="2018-05" db="EMBL/GenBank/DDBJ databases">
        <title>complete genome sequence of Aquabacterium olei NBRC 110486.</title>
        <authorList>
            <person name="Tang B."/>
            <person name="Chang J."/>
            <person name="Zhang L."/>
            <person name="Yang H."/>
        </authorList>
    </citation>
    <scope>NUCLEOTIDE SEQUENCE [LARGE SCALE GENOMIC DNA]</scope>
    <source>
        <strain evidence="3 4">NBRC 110486</strain>
    </source>
</reference>
<dbReference type="PANTHER" id="PTHR13947:SF37">
    <property type="entry name" value="LD18367P"/>
    <property type="match status" value="1"/>
</dbReference>
<gene>
    <name evidence="3" type="ORF">DEH84_09685</name>
</gene>
<dbReference type="PROSITE" id="PS51186">
    <property type="entry name" value="GNAT"/>
    <property type="match status" value="1"/>
</dbReference>
<dbReference type="KEGG" id="aon:DEH84_09685"/>
<dbReference type="PANTHER" id="PTHR13947">
    <property type="entry name" value="GNAT FAMILY N-ACETYLTRANSFERASE"/>
    <property type="match status" value="1"/>
</dbReference>
<dbReference type="InterPro" id="IPR000182">
    <property type="entry name" value="GNAT_dom"/>
</dbReference>
<dbReference type="RefSeq" id="WP_109036676.1">
    <property type="nucleotide sequence ID" value="NZ_CP029210.1"/>
</dbReference>
<evidence type="ECO:0000313" key="3">
    <source>
        <dbReference type="EMBL" id="AWI53676.1"/>
    </source>
</evidence>
<dbReference type="OrthoDB" id="9799092at2"/>
<feature type="domain" description="N-acetyltransferase" evidence="2">
    <location>
        <begin position="8"/>
        <end position="178"/>
    </location>
</feature>
<evidence type="ECO:0000313" key="4">
    <source>
        <dbReference type="Proteomes" id="UP000244892"/>
    </source>
</evidence>
<sequence length="181" mass="19685">MVVTDSPVRLSRIAPADLSAYKNLRDEGLRLYPDAFDADIESEQARPPESYLGKLGLTEPLGGTFLIGAWEGRDMIGMVGLERQSLHKLRHCAELNSMMVRPSHTGKGVGIALVEAAVAEARKAIGLEQIVLRVSTASTSAINLYERAGFRGCGVLPHAIRLVDAPGQIRYFDKLTMVLVL</sequence>
<dbReference type="AlphaFoldDB" id="A0A2U8FTV6"/>
<evidence type="ECO:0000259" key="2">
    <source>
        <dbReference type="PROSITE" id="PS51186"/>
    </source>
</evidence>
<accession>A0A2U8FTV6</accession>